<proteinExistence type="predicted"/>
<evidence type="ECO:0000313" key="3">
    <source>
        <dbReference type="Proteomes" id="UP000664859"/>
    </source>
</evidence>
<name>A0A835Z683_9STRA</name>
<reference evidence="2" key="1">
    <citation type="submission" date="2021-02" db="EMBL/GenBank/DDBJ databases">
        <title>First Annotated Genome of the Yellow-green Alga Tribonema minus.</title>
        <authorList>
            <person name="Mahan K.M."/>
        </authorList>
    </citation>
    <scope>NUCLEOTIDE SEQUENCE</scope>
    <source>
        <strain evidence="2">UTEX B ZZ1240</strain>
    </source>
</reference>
<dbReference type="EMBL" id="JAFCMP010000091">
    <property type="protein sequence ID" value="KAG5187213.1"/>
    <property type="molecule type" value="Genomic_DNA"/>
</dbReference>
<dbReference type="AlphaFoldDB" id="A0A835Z683"/>
<feature type="compositionally biased region" description="Basic and acidic residues" evidence="1">
    <location>
        <begin position="312"/>
        <end position="323"/>
    </location>
</feature>
<gene>
    <name evidence="2" type="ORF">JKP88DRAFT_254083</name>
</gene>
<accession>A0A835Z683</accession>
<comment type="caution">
    <text evidence="2">The sequence shown here is derived from an EMBL/GenBank/DDBJ whole genome shotgun (WGS) entry which is preliminary data.</text>
</comment>
<feature type="compositionally biased region" description="Low complexity" evidence="1">
    <location>
        <begin position="289"/>
        <end position="307"/>
    </location>
</feature>
<sequence>MVFKDAQLLTLFPLHEHGFNHDGSMQPRIDAEYPEVDVGCSAERDAMVLGMGDGQLCWVDAAAGGAAHAWPARHGKVLAMTYSRARGCTVTLERSALEARGGGQVFLSSYFHNHCAHAAPTATKTFTLPLADDASCLATCAVTGRVAVGVEGAIFLWNAGPLKGGAGPFEHVLEISLRKALEACGCTSAVISNIALHESCVVVTCGGLLMALALSEAKPAAAAVRRAGARQHDKFNYVESGADLKFMLSNAICRAEAFKKLLLCYSAGPPPPPQQQQQCGAPVLLLAPPPRLRLGGPPRRKLQQQQQRRLRAPAELRDARADDGGSSGSAALARLLEAAPRGRVADAEDKAACYFEAATAKPDGHITGAPLSTCMTAMAEDFAEGDGGDDAGGGGGGNADDDDEQDAAARGSWVDPWLGGALLRIPITCNTALVAPARFGACRAVLVRRCDVGERVVSLCVLDDADDCGSSGSSGGGSGAAGSRFTVLVATNRAAYTYAIACGGAGADTAQEAVAVARYSFAGDALLSIAATRHHLFALTVAGLEAWTLMRAPAHTHQEMSVGGILPRAPARCLLGLDTALVVVPAHAATQHEDPAVFSTLPLAFAASQAARERAAPEADARAAAAAAAHAAAAAAAAAAGGPPDGGGTQRQRALYDDACSVWRDQFCGAASHGGITLHSPPVGLRLALEPPLSLFARTATAARAALGAMQARIH</sequence>
<keyword evidence="3" id="KW-1185">Reference proteome</keyword>
<evidence type="ECO:0000256" key="1">
    <source>
        <dbReference type="SAM" id="MobiDB-lite"/>
    </source>
</evidence>
<feature type="region of interest" description="Disordered" evidence="1">
    <location>
        <begin position="289"/>
        <end position="328"/>
    </location>
</feature>
<protein>
    <submittedName>
        <fullName evidence="2">Uncharacterized protein</fullName>
    </submittedName>
</protein>
<dbReference type="Proteomes" id="UP000664859">
    <property type="component" value="Unassembled WGS sequence"/>
</dbReference>
<organism evidence="2 3">
    <name type="scientific">Tribonema minus</name>
    <dbReference type="NCBI Taxonomy" id="303371"/>
    <lineage>
        <taxon>Eukaryota</taxon>
        <taxon>Sar</taxon>
        <taxon>Stramenopiles</taxon>
        <taxon>Ochrophyta</taxon>
        <taxon>PX clade</taxon>
        <taxon>Xanthophyceae</taxon>
        <taxon>Tribonematales</taxon>
        <taxon>Tribonemataceae</taxon>
        <taxon>Tribonema</taxon>
    </lineage>
</organism>
<evidence type="ECO:0000313" key="2">
    <source>
        <dbReference type="EMBL" id="KAG5187213.1"/>
    </source>
</evidence>
<feature type="region of interest" description="Disordered" evidence="1">
    <location>
        <begin position="382"/>
        <end position="409"/>
    </location>
</feature>